<comment type="caution">
    <text evidence="2">The sequence shown here is derived from an EMBL/GenBank/DDBJ whole genome shotgun (WGS) entry which is preliminary data.</text>
</comment>
<dbReference type="EMBL" id="DYWT01000120">
    <property type="protein sequence ID" value="HJF31572.1"/>
    <property type="molecule type" value="Genomic_DNA"/>
</dbReference>
<reference evidence="2" key="2">
    <citation type="submission" date="2021-09" db="EMBL/GenBank/DDBJ databases">
        <authorList>
            <person name="Gilroy R."/>
        </authorList>
    </citation>
    <scope>NUCLEOTIDE SEQUENCE</scope>
    <source>
        <strain evidence="2">CHK171-7178</strain>
    </source>
</reference>
<dbReference type="GO" id="GO:0008775">
    <property type="term" value="F:acetate CoA-transferase activity"/>
    <property type="evidence" value="ECO:0007669"/>
    <property type="project" value="InterPro"/>
</dbReference>
<dbReference type="GO" id="GO:0003986">
    <property type="term" value="F:acetyl-CoA hydrolase activity"/>
    <property type="evidence" value="ECO:0007669"/>
    <property type="project" value="TreeGrafter"/>
</dbReference>
<dbReference type="PANTHER" id="PTHR43609:SF1">
    <property type="entry name" value="ACETYL-COA HYDROLASE"/>
    <property type="match status" value="1"/>
</dbReference>
<dbReference type="Proteomes" id="UP000698173">
    <property type="component" value="Unassembled WGS sequence"/>
</dbReference>
<evidence type="ECO:0000313" key="3">
    <source>
        <dbReference type="Proteomes" id="UP000698173"/>
    </source>
</evidence>
<organism evidence="2 3">
    <name type="scientific">Sporosarcina psychrophila</name>
    <name type="common">Bacillus psychrophilus</name>
    <dbReference type="NCBI Taxonomy" id="1476"/>
    <lineage>
        <taxon>Bacteria</taxon>
        <taxon>Bacillati</taxon>
        <taxon>Bacillota</taxon>
        <taxon>Bacilli</taxon>
        <taxon>Bacillales</taxon>
        <taxon>Caryophanaceae</taxon>
        <taxon>Sporosarcina</taxon>
    </lineage>
</organism>
<evidence type="ECO:0000259" key="1">
    <source>
        <dbReference type="Pfam" id="PF02550"/>
    </source>
</evidence>
<dbReference type="SUPFAM" id="SSF100950">
    <property type="entry name" value="NagB/RpiA/CoA transferase-like"/>
    <property type="match status" value="1"/>
</dbReference>
<proteinExistence type="predicted"/>
<dbReference type="InterPro" id="IPR003702">
    <property type="entry name" value="ActCoA_hydro_N"/>
</dbReference>
<dbReference type="Pfam" id="PF02550">
    <property type="entry name" value="AcetylCoA_hydro"/>
    <property type="match status" value="1"/>
</dbReference>
<keyword evidence="2" id="KW-0378">Hydrolase</keyword>
<dbReference type="GO" id="GO:0006083">
    <property type="term" value="P:acetate metabolic process"/>
    <property type="evidence" value="ECO:0007669"/>
    <property type="project" value="InterPro"/>
</dbReference>
<dbReference type="AlphaFoldDB" id="A0A921KCP4"/>
<accession>A0A921KCP4</accession>
<gene>
    <name evidence="2" type="ORF">K8V56_07305</name>
</gene>
<sequence length="193" mass="21109">METHMDRIKNVQLRDVVVPPEEAASWIKDGMTLGLSGFTRAGDAKAVPLALVKRAETEAFKVNVFTGASLGSDIDRLFAEADIIHKRLPFQADPTMRKKINDGELLFVDHHLSHTAELIRAEVVEPIDFAVLGAVSITEDGMIIPTTSVGNSLTFAQHAKAIIIEINMAQSTQLEGLHDLYDPGKQGERSPIQ</sequence>
<dbReference type="InterPro" id="IPR046433">
    <property type="entry name" value="ActCoA_hydro"/>
</dbReference>
<name>A0A921KCP4_SPOPS</name>
<dbReference type="InterPro" id="IPR037171">
    <property type="entry name" value="NagB/RpiA_transferase-like"/>
</dbReference>
<dbReference type="FunFam" id="3.40.1080.10:FF:000004">
    <property type="entry name" value="Acetyl-CoA hydrolase"/>
    <property type="match status" value="1"/>
</dbReference>
<reference evidence="2" key="1">
    <citation type="journal article" date="2021" name="PeerJ">
        <title>Extensive microbial diversity within the chicken gut microbiome revealed by metagenomics and culture.</title>
        <authorList>
            <person name="Gilroy R."/>
            <person name="Ravi A."/>
            <person name="Getino M."/>
            <person name="Pursley I."/>
            <person name="Horton D.L."/>
            <person name="Alikhan N.F."/>
            <person name="Baker D."/>
            <person name="Gharbi K."/>
            <person name="Hall N."/>
            <person name="Watson M."/>
            <person name="Adriaenssens E.M."/>
            <person name="Foster-Nyarko E."/>
            <person name="Jarju S."/>
            <person name="Secka A."/>
            <person name="Antonio M."/>
            <person name="Oren A."/>
            <person name="Chaudhuri R.R."/>
            <person name="La Ragione R."/>
            <person name="Hildebrand F."/>
            <person name="Pallen M.J."/>
        </authorList>
    </citation>
    <scope>NUCLEOTIDE SEQUENCE</scope>
    <source>
        <strain evidence="2">CHK171-7178</strain>
    </source>
</reference>
<evidence type="ECO:0000313" key="2">
    <source>
        <dbReference type="EMBL" id="HJF31572.1"/>
    </source>
</evidence>
<dbReference type="PANTHER" id="PTHR43609">
    <property type="entry name" value="ACETYL-COA HYDROLASE"/>
    <property type="match status" value="1"/>
</dbReference>
<dbReference type="Gene3D" id="3.40.1080.10">
    <property type="entry name" value="Glutaconate Coenzyme A-transferase"/>
    <property type="match status" value="1"/>
</dbReference>
<feature type="non-terminal residue" evidence="2">
    <location>
        <position position="193"/>
    </location>
</feature>
<feature type="domain" description="Acetyl-CoA hydrolase/transferase N-terminal" evidence="1">
    <location>
        <begin position="14"/>
        <end position="163"/>
    </location>
</feature>
<protein>
    <submittedName>
        <fullName evidence="2">Acetyl-CoA hydrolase</fullName>
    </submittedName>
</protein>